<evidence type="ECO:0000256" key="2">
    <source>
        <dbReference type="SAM" id="SignalP"/>
    </source>
</evidence>
<feature type="chain" id="PRO_5043132546" evidence="2">
    <location>
        <begin position="22"/>
        <end position="98"/>
    </location>
</feature>
<dbReference type="EMBL" id="UYRS01002249">
    <property type="protein sequence ID" value="VDK25678.1"/>
    <property type="molecule type" value="Genomic_DNA"/>
</dbReference>
<evidence type="ECO:0000313" key="4">
    <source>
        <dbReference type="Proteomes" id="UP000282613"/>
    </source>
</evidence>
<reference evidence="5" key="1">
    <citation type="submission" date="2017-02" db="UniProtKB">
        <authorList>
            <consortium name="WormBaseParasite"/>
        </authorList>
    </citation>
    <scope>IDENTIFICATION</scope>
</reference>
<keyword evidence="2" id="KW-0732">Signal</keyword>
<feature type="compositionally biased region" description="Acidic residues" evidence="1">
    <location>
        <begin position="34"/>
        <end position="54"/>
    </location>
</feature>
<sequence>MKTAYIFATLLLIVFAGWANARPSGEDSLSYGDTYDDGDGDGDGDYDDEEEEDYDVHIFGVGEGEELDDEDYDYGEDLSLYTPRYLTKEELEELSKKE</sequence>
<proteinExistence type="predicted"/>
<evidence type="ECO:0000313" key="3">
    <source>
        <dbReference type="EMBL" id="VDK25678.1"/>
    </source>
</evidence>
<dbReference type="WBParaSite" id="TASK_0000262401-mRNA-1">
    <property type="protein sequence ID" value="TASK_0000262401-mRNA-1"/>
    <property type="gene ID" value="TASK_0000262401"/>
</dbReference>
<evidence type="ECO:0000256" key="1">
    <source>
        <dbReference type="SAM" id="MobiDB-lite"/>
    </source>
</evidence>
<reference evidence="3 4" key="2">
    <citation type="submission" date="2018-11" db="EMBL/GenBank/DDBJ databases">
        <authorList>
            <consortium name="Pathogen Informatics"/>
        </authorList>
    </citation>
    <scope>NUCLEOTIDE SEQUENCE [LARGE SCALE GENOMIC DNA]</scope>
</reference>
<evidence type="ECO:0000313" key="5">
    <source>
        <dbReference type="WBParaSite" id="TASK_0000262401-mRNA-1"/>
    </source>
</evidence>
<dbReference type="AlphaFoldDB" id="A0A0R3VYY0"/>
<gene>
    <name evidence="3" type="ORF">TASK_LOCUS2625</name>
</gene>
<keyword evidence="4" id="KW-1185">Reference proteome</keyword>
<accession>A0A0R3VYY0</accession>
<protein>
    <submittedName>
        <fullName evidence="5">Secreted protein</fullName>
    </submittedName>
</protein>
<feature type="signal peptide" evidence="2">
    <location>
        <begin position="1"/>
        <end position="21"/>
    </location>
</feature>
<dbReference type="Proteomes" id="UP000282613">
    <property type="component" value="Unassembled WGS sequence"/>
</dbReference>
<name>A0A0R3VYY0_TAEAS</name>
<feature type="region of interest" description="Disordered" evidence="1">
    <location>
        <begin position="23"/>
        <end position="55"/>
    </location>
</feature>
<organism evidence="5">
    <name type="scientific">Taenia asiatica</name>
    <name type="common">Asian tapeworm</name>
    <dbReference type="NCBI Taxonomy" id="60517"/>
    <lineage>
        <taxon>Eukaryota</taxon>
        <taxon>Metazoa</taxon>
        <taxon>Spiralia</taxon>
        <taxon>Lophotrochozoa</taxon>
        <taxon>Platyhelminthes</taxon>
        <taxon>Cestoda</taxon>
        <taxon>Eucestoda</taxon>
        <taxon>Cyclophyllidea</taxon>
        <taxon>Taeniidae</taxon>
        <taxon>Taenia</taxon>
    </lineage>
</organism>